<dbReference type="RefSeq" id="WP_108740689.1">
    <property type="nucleotide sequence ID" value="NZ_CP020918.1"/>
</dbReference>
<dbReference type="EMBL" id="CP020918">
    <property type="protein sequence ID" value="AWG21753.1"/>
    <property type="molecule type" value="Genomic_DNA"/>
</dbReference>
<name>A0A2S1LDB6_9FLAO</name>
<dbReference type="AlphaFoldDB" id="A0A2S1LDB6"/>
<proteinExistence type="predicted"/>
<protein>
    <submittedName>
        <fullName evidence="2">Uncharacterized protein</fullName>
    </submittedName>
</protein>
<keyword evidence="3" id="KW-1185">Reference proteome</keyword>
<evidence type="ECO:0000313" key="3">
    <source>
        <dbReference type="Proteomes" id="UP000244527"/>
    </source>
</evidence>
<feature type="chain" id="PRO_5015504325" evidence="1">
    <location>
        <begin position="22"/>
        <end position="317"/>
    </location>
</feature>
<evidence type="ECO:0000313" key="2">
    <source>
        <dbReference type="EMBL" id="AWG21753.1"/>
    </source>
</evidence>
<sequence length="317" mass="34179">MIFNKYNFFFFLLVISMSVQAQVKIGDNPSVINQNSLLELESSSKVLVLSRVTSSQMNAITPLYGALVYNIDEKCVFMFQGLTWKSLCGTSTTVTTSTTQPIINNRGDIWVNNATVRNIVSVGTGTTWIPINSNPKSGAGTPNSQPNLNPNSGDIYVDESTTDLYIYNGTSWINSTASAKVAATNGLTLGAGNTLELGGALTKPTTIATTTSNTLAITGLQNATTIEDNEIVVVDKSTGVLKKIEASSLIREEEIVLTAISGQSQFSPPYPIVNPKQIDVYRNGVRIAFTVVNATTIEVEPEAVCYQGDKIRIVQLY</sequence>
<dbReference type="KEGG" id="ffa:FFWV33_09470"/>
<dbReference type="Proteomes" id="UP000244527">
    <property type="component" value="Chromosome"/>
</dbReference>
<accession>A0A2S1LDB6</accession>
<keyword evidence="1" id="KW-0732">Signal</keyword>
<gene>
    <name evidence="2" type="ORF">FFWV33_09470</name>
</gene>
<feature type="signal peptide" evidence="1">
    <location>
        <begin position="1"/>
        <end position="21"/>
    </location>
</feature>
<reference evidence="2 3" key="1">
    <citation type="submission" date="2017-04" db="EMBL/GenBank/DDBJ databases">
        <title>Compelte genome sequence of WV33.</title>
        <authorList>
            <person name="Lee P.C."/>
        </authorList>
    </citation>
    <scope>NUCLEOTIDE SEQUENCE [LARGE SCALE GENOMIC DNA]</scope>
    <source>
        <strain evidence="2 3">WV33</strain>
    </source>
</reference>
<evidence type="ECO:0000256" key="1">
    <source>
        <dbReference type="SAM" id="SignalP"/>
    </source>
</evidence>
<organism evidence="2 3">
    <name type="scientific">Flavobacterium faecale</name>
    <dbReference type="NCBI Taxonomy" id="1355330"/>
    <lineage>
        <taxon>Bacteria</taxon>
        <taxon>Pseudomonadati</taxon>
        <taxon>Bacteroidota</taxon>
        <taxon>Flavobacteriia</taxon>
        <taxon>Flavobacteriales</taxon>
        <taxon>Flavobacteriaceae</taxon>
        <taxon>Flavobacterium</taxon>
    </lineage>
</organism>